<dbReference type="NCBIfam" id="TIGR01845">
    <property type="entry name" value="outer_NodT"/>
    <property type="match status" value="1"/>
</dbReference>
<feature type="signal peptide" evidence="2">
    <location>
        <begin position="1"/>
        <end position="23"/>
    </location>
</feature>
<sequence length="461" mass="49379">MRRISAYLLASVPVVLLAGCATFEPPAERAILETALPHIESVPDAWMAEGAWAGEVDPSWLQALAAPGLEAYVSEVLENNPSLAIAEYRVEAAAAVARQASGQLQPSLGVGASGIVLDGIGSGVSTSLGADVMGSWTIDIFGKLRSAKLAAEAGLRRSEAEFQQARLSLVGAAAKAWMDAAESVQVRDFIEEVFLNQEETLRIVRLKVEEGSQTEKELRLAEAQVSGARAQLANAQMRVALASRVLDILAGRYPSGNTSFHVSTPSRLASTPTGIPAELLERRYDIVAAREAVVATFHLLEEAKVARLPSLELTGAGIYSGADSLALLGIKDSILGGMASLTAPIFAGGQLKEQVQVRTAEQEQAIALYGDVVLQAFLEVESSLEKSRWLEVRIDAFASLVEQISRARDLAGIQYEGGQIDLLSVLQLEDRVIEQRIQEISARYAAWRNRIDLHIALGGAF</sequence>
<dbReference type="GO" id="GO:0015562">
    <property type="term" value="F:efflux transmembrane transporter activity"/>
    <property type="evidence" value="ECO:0007669"/>
    <property type="project" value="InterPro"/>
</dbReference>
<feature type="chain" id="PRO_5031600961" evidence="2">
    <location>
        <begin position="24"/>
        <end position="461"/>
    </location>
</feature>
<dbReference type="PANTHER" id="PTHR30203">
    <property type="entry name" value="OUTER MEMBRANE CATION EFFLUX PROTEIN"/>
    <property type="match status" value="1"/>
</dbReference>
<comment type="subcellular location">
    <subcellularLocation>
        <location evidence="2">Cell membrane</location>
        <topology evidence="2">Lipid-anchor</topology>
    </subcellularLocation>
</comment>
<comment type="similarity">
    <text evidence="1 2">Belongs to the outer membrane factor (OMF) (TC 1.B.17) family.</text>
</comment>
<dbReference type="RefSeq" id="WP_185661724.1">
    <property type="nucleotide sequence ID" value="NZ_CAWPOO010000013.1"/>
</dbReference>
<proteinExistence type="inferred from homology"/>
<keyword evidence="2" id="KW-0449">Lipoprotein</keyword>
<evidence type="ECO:0000313" key="3">
    <source>
        <dbReference type="EMBL" id="MBC2607860.1"/>
    </source>
</evidence>
<dbReference type="InterPro" id="IPR003423">
    <property type="entry name" value="OMP_efflux"/>
</dbReference>
<keyword evidence="2" id="KW-0564">Palmitate</keyword>
<dbReference type="PANTHER" id="PTHR30203:SF24">
    <property type="entry name" value="BLR4935 PROTEIN"/>
    <property type="match status" value="1"/>
</dbReference>
<keyword evidence="2" id="KW-1134">Transmembrane beta strand</keyword>
<organism evidence="3 4">
    <name type="scientific">Pelagicoccus albus</name>
    <dbReference type="NCBI Taxonomy" id="415222"/>
    <lineage>
        <taxon>Bacteria</taxon>
        <taxon>Pseudomonadati</taxon>
        <taxon>Verrucomicrobiota</taxon>
        <taxon>Opitutia</taxon>
        <taxon>Puniceicoccales</taxon>
        <taxon>Pelagicoccaceae</taxon>
        <taxon>Pelagicoccus</taxon>
    </lineage>
</organism>
<reference evidence="3 4" key="1">
    <citation type="submission" date="2020-07" db="EMBL/GenBank/DDBJ databases">
        <authorList>
            <person name="Feng X."/>
        </authorList>
    </citation>
    <scope>NUCLEOTIDE SEQUENCE [LARGE SCALE GENOMIC DNA]</scope>
    <source>
        <strain evidence="3 4">JCM23202</strain>
    </source>
</reference>
<dbReference type="GO" id="GO:0005886">
    <property type="term" value="C:plasma membrane"/>
    <property type="evidence" value="ECO:0007669"/>
    <property type="project" value="UniProtKB-SubCell"/>
</dbReference>
<evidence type="ECO:0000256" key="2">
    <source>
        <dbReference type="RuleBase" id="RU362097"/>
    </source>
</evidence>
<accession>A0A7X1BBE5</accession>
<evidence type="ECO:0000256" key="1">
    <source>
        <dbReference type="ARBA" id="ARBA00007613"/>
    </source>
</evidence>
<dbReference type="SUPFAM" id="SSF56954">
    <property type="entry name" value="Outer membrane efflux proteins (OEP)"/>
    <property type="match status" value="1"/>
</dbReference>
<evidence type="ECO:0000313" key="4">
    <source>
        <dbReference type="Proteomes" id="UP000526501"/>
    </source>
</evidence>
<protein>
    <submittedName>
        <fullName evidence="3">TolC family protein</fullName>
    </submittedName>
</protein>
<keyword evidence="2" id="KW-0812">Transmembrane</keyword>
<keyword evidence="2" id="KW-0472">Membrane</keyword>
<dbReference type="AlphaFoldDB" id="A0A7X1BBE5"/>
<dbReference type="PROSITE" id="PS51257">
    <property type="entry name" value="PROKAR_LIPOPROTEIN"/>
    <property type="match status" value="1"/>
</dbReference>
<name>A0A7X1BBE5_9BACT</name>
<dbReference type="Gene3D" id="1.20.1600.10">
    <property type="entry name" value="Outer membrane efflux proteins (OEP)"/>
    <property type="match status" value="1"/>
</dbReference>
<keyword evidence="4" id="KW-1185">Reference proteome</keyword>
<dbReference type="Pfam" id="PF02321">
    <property type="entry name" value="OEP"/>
    <property type="match status" value="2"/>
</dbReference>
<gene>
    <name evidence="3" type="ORF">H5P27_17535</name>
</gene>
<keyword evidence="2" id="KW-0732">Signal</keyword>
<comment type="caution">
    <text evidence="3">The sequence shown here is derived from an EMBL/GenBank/DDBJ whole genome shotgun (WGS) entry which is preliminary data.</text>
</comment>
<dbReference type="Proteomes" id="UP000526501">
    <property type="component" value="Unassembled WGS sequence"/>
</dbReference>
<dbReference type="InterPro" id="IPR010131">
    <property type="entry name" value="MdtP/NodT-like"/>
</dbReference>
<dbReference type="EMBL" id="JACHVC010000013">
    <property type="protein sequence ID" value="MBC2607860.1"/>
    <property type="molecule type" value="Genomic_DNA"/>
</dbReference>
<dbReference type="Gene3D" id="2.20.200.10">
    <property type="entry name" value="Outer membrane efflux proteins (OEP)"/>
    <property type="match status" value="1"/>
</dbReference>